<gene>
    <name evidence="1" type="ORF">UH38_12240</name>
</gene>
<dbReference type="STRING" id="1618023.UH38_12240"/>
<name>A0A0D8ZT64_9CYAN</name>
<dbReference type="AlphaFoldDB" id="A0A0D8ZT64"/>
<reference evidence="1 2" key="1">
    <citation type="submission" date="2015-02" db="EMBL/GenBank/DDBJ databases">
        <title>Draft genome of a novel marine cyanobacterium (Chroococcales) isolated from South Atlantic Ocean.</title>
        <authorList>
            <person name="Rigonato J."/>
            <person name="Alvarenga D.O."/>
            <person name="Branco L.H."/>
            <person name="Varani A.M."/>
            <person name="Brandini F.P."/>
            <person name="Fiore M.F."/>
        </authorList>
    </citation>
    <scope>NUCLEOTIDE SEQUENCE [LARGE SCALE GENOMIC DNA]</scope>
    <source>
        <strain evidence="1 2">CENA595</strain>
    </source>
</reference>
<sequence>MTASSKETKQKHYQKLYEQANWIECACGCETKIKDRDKYGRPKKYISGHNTIRKYEDPTQFKREWNHRNRAQRMEYKKQYHRKRKVKLVLLSGGKCLNCGIEYNGKNACIFHFHHRDPATKLFTMHLLTVKSWDSIIEEVSKCDLLCANCHEQKHSEEF</sequence>
<evidence type="ECO:0008006" key="3">
    <source>
        <dbReference type="Google" id="ProtNLM"/>
    </source>
</evidence>
<dbReference type="OrthoDB" id="581550at2"/>
<evidence type="ECO:0000313" key="2">
    <source>
        <dbReference type="Proteomes" id="UP000032452"/>
    </source>
</evidence>
<accession>A0A0D8ZT64</accession>
<keyword evidence="2" id="KW-1185">Reference proteome</keyword>
<dbReference type="Proteomes" id="UP000032452">
    <property type="component" value="Unassembled WGS sequence"/>
</dbReference>
<protein>
    <recommendedName>
        <fullName evidence="3">HNH endonuclease</fullName>
    </recommendedName>
</protein>
<organism evidence="1 2">
    <name type="scientific">Aliterella atlantica CENA595</name>
    <dbReference type="NCBI Taxonomy" id="1618023"/>
    <lineage>
        <taxon>Bacteria</taxon>
        <taxon>Bacillati</taxon>
        <taxon>Cyanobacteriota</taxon>
        <taxon>Cyanophyceae</taxon>
        <taxon>Chroococcidiopsidales</taxon>
        <taxon>Aliterellaceae</taxon>
        <taxon>Aliterella</taxon>
    </lineage>
</organism>
<evidence type="ECO:0000313" key="1">
    <source>
        <dbReference type="EMBL" id="KJH71557.1"/>
    </source>
</evidence>
<proteinExistence type="predicted"/>
<comment type="caution">
    <text evidence="1">The sequence shown here is derived from an EMBL/GenBank/DDBJ whole genome shotgun (WGS) entry which is preliminary data.</text>
</comment>
<dbReference type="EMBL" id="JYON01000011">
    <property type="protein sequence ID" value="KJH71557.1"/>
    <property type="molecule type" value="Genomic_DNA"/>
</dbReference>
<dbReference type="RefSeq" id="WP_045054934.1">
    <property type="nucleotide sequence ID" value="NZ_CAWMDP010000048.1"/>
</dbReference>